<evidence type="ECO:0000313" key="2">
    <source>
        <dbReference type="Proteomes" id="UP000054007"/>
    </source>
</evidence>
<dbReference type="Proteomes" id="UP000054007">
    <property type="component" value="Unassembled WGS sequence"/>
</dbReference>
<organism evidence="1 2">
    <name type="scientific">Cylindrobasidium torrendii FP15055 ss-10</name>
    <dbReference type="NCBI Taxonomy" id="1314674"/>
    <lineage>
        <taxon>Eukaryota</taxon>
        <taxon>Fungi</taxon>
        <taxon>Dikarya</taxon>
        <taxon>Basidiomycota</taxon>
        <taxon>Agaricomycotina</taxon>
        <taxon>Agaricomycetes</taxon>
        <taxon>Agaricomycetidae</taxon>
        <taxon>Agaricales</taxon>
        <taxon>Marasmiineae</taxon>
        <taxon>Physalacriaceae</taxon>
        <taxon>Cylindrobasidium</taxon>
    </lineage>
</organism>
<evidence type="ECO:0000313" key="1">
    <source>
        <dbReference type="EMBL" id="KIY68079.1"/>
    </source>
</evidence>
<dbReference type="AlphaFoldDB" id="A0A0D7BD35"/>
<proteinExistence type="predicted"/>
<sequence>MVIQTVVHIRRLHFSHRLNCLCSHSLTRAIKRARVSMPSAVAALDKHPMRPLNPGVARISHIHITQGRDQKGHKSKALRIGHCQIRIHIQDTTTSLNNVLWDRVDRPFSLGRHMLPIRDQEHLAPHQAVLSHTHSRTTLPNAPHLRTFPLRITQHHQVMEWGNSRRELGKSLDLKDALNPSWSTQILPRTFRIRKRLRQTLKTGSGRLRTLRQSHCGRRKQKHVNRQRTSDLILNKILTRNLQCQPMEHHC</sequence>
<protein>
    <submittedName>
        <fullName evidence="1">Uncharacterized protein</fullName>
    </submittedName>
</protein>
<reference evidence="1 2" key="1">
    <citation type="journal article" date="2015" name="Fungal Genet. Biol.">
        <title>Evolution of novel wood decay mechanisms in Agaricales revealed by the genome sequences of Fistulina hepatica and Cylindrobasidium torrendii.</title>
        <authorList>
            <person name="Floudas D."/>
            <person name="Held B.W."/>
            <person name="Riley R."/>
            <person name="Nagy L.G."/>
            <person name="Koehler G."/>
            <person name="Ransdell A.S."/>
            <person name="Younus H."/>
            <person name="Chow J."/>
            <person name="Chiniquy J."/>
            <person name="Lipzen A."/>
            <person name="Tritt A."/>
            <person name="Sun H."/>
            <person name="Haridas S."/>
            <person name="LaButti K."/>
            <person name="Ohm R.A."/>
            <person name="Kues U."/>
            <person name="Blanchette R.A."/>
            <person name="Grigoriev I.V."/>
            <person name="Minto R.E."/>
            <person name="Hibbett D.S."/>
        </authorList>
    </citation>
    <scope>NUCLEOTIDE SEQUENCE [LARGE SCALE GENOMIC DNA]</scope>
    <source>
        <strain evidence="1 2">FP15055 ss-10</strain>
    </source>
</reference>
<dbReference type="EMBL" id="KN880510">
    <property type="protein sequence ID" value="KIY68079.1"/>
    <property type="molecule type" value="Genomic_DNA"/>
</dbReference>
<gene>
    <name evidence="1" type="ORF">CYLTODRAFT_272718</name>
</gene>
<keyword evidence="2" id="KW-1185">Reference proteome</keyword>
<accession>A0A0D7BD35</accession>
<name>A0A0D7BD35_9AGAR</name>